<keyword evidence="1" id="KW-0560">Oxidoreductase</keyword>
<gene>
    <name evidence="4" type="ORF">IW245_001146</name>
</gene>
<evidence type="ECO:0000256" key="2">
    <source>
        <dbReference type="ARBA" id="ARBA00023027"/>
    </source>
</evidence>
<dbReference type="SUPFAM" id="SSF51735">
    <property type="entry name" value="NAD(P)-binding Rossmann-fold domains"/>
    <property type="match status" value="1"/>
</dbReference>
<dbReference type="InterPro" id="IPR006140">
    <property type="entry name" value="D-isomer_DH_NAD-bd"/>
</dbReference>
<dbReference type="SUPFAM" id="SSF52283">
    <property type="entry name" value="Formate/glycerate dehydrogenase catalytic domain-like"/>
    <property type="match status" value="1"/>
</dbReference>
<dbReference type="GO" id="GO:0005829">
    <property type="term" value="C:cytosol"/>
    <property type="evidence" value="ECO:0007669"/>
    <property type="project" value="TreeGrafter"/>
</dbReference>
<dbReference type="PANTHER" id="PTHR10996">
    <property type="entry name" value="2-HYDROXYACID DEHYDROGENASE-RELATED"/>
    <property type="match status" value="1"/>
</dbReference>
<protein>
    <submittedName>
        <fullName evidence="4">Phosphoglycerate dehydrogenase-like enzyme</fullName>
    </submittedName>
</protein>
<dbReference type="GO" id="GO:0030267">
    <property type="term" value="F:glyoxylate reductase (NADPH) activity"/>
    <property type="evidence" value="ECO:0007669"/>
    <property type="project" value="TreeGrafter"/>
</dbReference>
<sequence length="343" mass="35281">MSDHPAVVLALPPDLVGDLLPADLRARLDRTATWDPAVNLQAGPAPAALARAEVLLTGWGCPTIDAEFLAGAPRLRAVVHAAGSVKGHVTDAVYAAGILVSSAAEANARPVAEYTLAALVLAAKRAFGAARDLRNGHDGHRHAPGEATGLTGCVVGVVGASRVGRLVIAMLADYGVEVLVADPYADPAEFRAAPPGGGGAAGGGGATLVDLDTLCRRSDIVTVHAPSLPETHHLLDARRLDLLRDGAVVINTARGALIDTAALTRHCAAGRLDAVLDVTDPEPLPLDHPLLVLPNVLVTPHIAGVRGRELRLLGAYAVADIERYAAGLPLRGAVRHADLARMA</sequence>
<feature type="domain" description="D-isomer specific 2-hydroxyacid dehydrogenase NAD-binding" evidence="3">
    <location>
        <begin position="118"/>
        <end position="303"/>
    </location>
</feature>
<evidence type="ECO:0000313" key="4">
    <source>
        <dbReference type="EMBL" id="MBG6134952.1"/>
    </source>
</evidence>
<dbReference type="InterPro" id="IPR029753">
    <property type="entry name" value="D-isomer_DH_CS"/>
</dbReference>
<dbReference type="InterPro" id="IPR050223">
    <property type="entry name" value="D-isomer_2-hydroxyacid_DH"/>
</dbReference>
<dbReference type="GO" id="GO:0016618">
    <property type="term" value="F:hydroxypyruvate reductase [NAD(P)H] activity"/>
    <property type="evidence" value="ECO:0007669"/>
    <property type="project" value="TreeGrafter"/>
</dbReference>
<keyword evidence="5" id="KW-1185">Reference proteome</keyword>
<dbReference type="RefSeq" id="WP_197002129.1">
    <property type="nucleotide sequence ID" value="NZ_BONS01000004.1"/>
</dbReference>
<evidence type="ECO:0000259" key="3">
    <source>
        <dbReference type="Pfam" id="PF02826"/>
    </source>
</evidence>
<dbReference type="AlphaFoldDB" id="A0A8J7KN86"/>
<organism evidence="4 5">
    <name type="scientific">Longispora fulva</name>
    <dbReference type="NCBI Taxonomy" id="619741"/>
    <lineage>
        <taxon>Bacteria</taxon>
        <taxon>Bacillati</taxon>
        <taxon>Actinomycetota</taxon>
        <taxon>Actinomycetes</taxon>
        <taxon>Micromonosporales</taxon>
        <taxon>Micromonosporaceae</taxon>
        <taxon>Longispora</taxon>
    </lineage>
</organism>
<reference evidence="4" key="1">
    <citation type="submission" date="2020-11" db="EMBL/GenBank/DDBJ databases">
        <title>Sequencing the genomes of 1000 actinobacteria strains.</title>
        <authorList>
            <person name="Klenk H.-P."/>
        </authorList>
    </citation>
    <scope>NUCLEOTIDE SEQUENCE</scope>
    <source>
        <strain evidence="4">DSM 45356</strain>
    </source>
</reference>
<dbReference type="InterPro" id="IPR036291">
    <property type="entry name" value="NAD(P)-bd_dom_sf"/>
</dbReference>
<name>A0A8J7KN86_9ACTN</name>
<dbReference type="PANTHER" id="PTHR10996:SF178">
    <property type="entry name" value="2-HYDROXYACID DEHYDROGENASE YGL185C-RELATED"/>
    <property type="match status" value="1"/>
</dbReference>
<evidence type="ECO:0000256" key="1">
    <source>
        <dbReference type="ARBA" id="ARBA00023002"/>
    </source>
</evidence>
<accession>A0A8J7KN86</accession>
<dbReference type="PROSITE" id="PS00671">
    <property type="entry name" value="D_2_HYDROXYACID_DH_3"/>
    <property type="match status" value="1"/>
</dbReference>
<dbReference type="Pfam" id="PF02826">
    <property type="entry name" value="2-Hacid_dh_C"/>
    <property type="match status" value="1"/>
</dbReference>
<dbReference type="EMBL" id="JADOUF010000001">
    <property type="protein sequence ID" value="MBG6134952.1"/>
    <property type="molecule type" value="Genomic_DNA"/>
</dbReference>
<proteinExistence type="predicted"/>
<dbReference type="CDD" id="cd12167">
    <property type="entry name" value="2-Hacid_dh_8"/>
    <property type="match status" value="1"/>
</dbReference>
<dbReference type="Proteomes" id="UP000622552">
    <property type="component" value="Unassembled WGS sequence"/>
</dbReference>
<dbReference type="GO" id="GO:0051287">
    <property type="term" value="F:NAD binding"/>
    <property type="evidence" value="ECO:0007669"/>
    <property type="project" value="InterPro"/>
</dbReference>
<evidence type="ECO:0000313" key="5">
    <source>
        <dbReference type="Proteomes" id="UP000622552"/>
    </source>
</evidence>
<dbReference type="PROSITE" id="PS00670">
    <property type="entry name" value="D_2_HYDROXYACID_DH_2"/>
    <property type="match status" value="1"/>
</dbReference>
<dbReference type="Gene3D" id="3.40.50.720">
    <property type="entry name" value="NAD(P)-binding Rossmann-like Domain"/>
    <property type="match status" value="2"/>
</dbReference>
<keyword evidence="2" id="KW-0520">NAD</keyword>
<comment type="caution">
    <text evidence="4">The sequence shown here is derived from an EMBL/GenBank/DDBJ whole genome shotgun (WGS) entry which is preliminary data.</text>
</comment>